<comment type="caution">
    <text evidence="5">The sequence shown here is derived from an EMBL/GenBank/DDBJ whole genome shotgun (WGS) entry which is preliminary data.</text>
</comment>
<dbReference type="GO" id="GO:0071013">
    <property type="term" value="C:catalytic step 2 spliceosome"/>
    <property type="evidence" value="ECO:0007669"/>
    <property type="project" value="TreeGrafter"/>
</dbReference>
<dbReference type="PANTHER" id="PTHR44006">
    <property type="entry name" value="U5 SMALL NUCLEAR RIBONUCLEOPROTEIN 40 KDA PROTEIN"/>
    <property type="match status" value="1"/>
</dbReference>
<dbReference type="Gene3D" id="2.130.10.10">
    <property type="entry name" value="YVTN repeat-like/Quinoprotein amine dehydrogenase"/>
    <property type="match status" value="2"/>
</dbReference>
<dbReference type="InterPro" id="IPR036322">
    <property type="entry name" value="WD40_repeat_dom_sf"/>
</dbReference>
<dbReference type="Pfam" id="PF00400">
    <property type="entry name" value="WD40"/>
    <property type="match status" value="4"/>
</dbReference>
<feature type="repeat" description="WD" evidence="3">
    <location>
        <begin position="156"/>
        <end position="203"/>
    </location>
</feature>
<evidence type="ECO:0000313" key="6">
    <source>
        <dbReference type="Proteomes" id="UP000023152"/>
    </source>
</evidence>
<dbReference type="EMBL" id="ASPP01012265">
    <property type="protein sequence ID" value="ETO20788.1"/>
    <property type="molecule type" value="Genomic_DNA"/>
</dbReference>
<sequence length="389" mass="43851">MKTCISGLVYSGFGEHSSTVYILQYLSFDSNQFLCSGSADKTVRVLDLDTAKQIQIFASHSDCVCSAKFSLYNRNYSPIICSASNDKTIRFGISKPPRNIQLLMNILSLSFISLLTEDICVLVGQIPIITDVPHSGSLDLTVKLWDVETSKSLHVFKGHNNRVSSVQYSRAELSVVGGNVICSASDDRTVWLWNIRTENCIYMFTHKNRVRAVDNKIYHHQTVVQSGFPPLLQRLIWIINSLSTKKSHLSGISKIIFFKIIAKPFFIFIYPISNQSMLALLGQTANVEKELQECQSQIDDLKAKITEKQRGHGMWYVTLFIVCIKLQKDVSALKTYHKSNPLKEEIKNGRSGQFIVRKKLPGHFGKIYALHWAHDSVDIVSASQDGKLL</sequence>
<reference evidence="5 6" key="1">
    <citation type="journal article" date="2013" name="Curr. Biol.">
        <title>The Genome of the Foraminiferan Reticulomyxa filosa.</title>
        <authorList>
            <person name="Glockner G."/>
            <person name="Hulsmann N."/>
            <person name="Schleicher M."/>
            <person name="Noegel A.A."/>
            <person name="Eichinger L."/>
            <person name="Gallinger C."/>
            <person name="Pawlowski J."/>
            <person name="Sierra R."/>
            <person name="Euteneuer U."/>
            <person name="Pillet L."/>
            <person name="Moustafa A."/>
            <person name="Platzer M."/>
            <person name="Groth M."/>
            <person name="Szafranski K."/>
            <person name="Schliwa M."/>
        </authorList>
    </citation>
    <scope>NUCLEOTIDE SEQUENCE [LARGE SCALE GENOMIC DNA]</scope>
</reference>
<protein>
    <submittedName>
        <fullName evidence="5">WD repeat-containing protein</fullName>
    </submittedName>
</protein>
<organism evidence="5 6">
    <name type="scientific">Reticulomyxa filosa</name>
    <dbReference type="NCBI Taxonomy" id="46433"/>
    <lineage>
        <taxon>Eukaryota</taxon>
        <taxon>Sar</taxon>
        <taxon>Rhizaria</taxon>
        <taxon>Retaria</taxon>
        <taxon>Foraminifera</taxon>
        <taxon>Monothalamids</taxon>
        <taxon>Reticulomyxidae</taxon>
        <taxon>Reticulomyxa</taxon>
    </lineage>
</organism>
<dbReference type="PRINTS" id="PR00319">
    <property type="entry name" value="GPROTEINB"/>
</dbReference>
<feature type="coiled-coil region" evidence="4">
    <location>
        <begin position="284"/>
        <end position="311"/>
    </location>
</feature>
<dbReference type="InterPro" id="IPR001632">
    <property type="entry name" value="WD40_G-protein_beta-like"/>
</dbReference>
<feature type="repeat" description="WD" evidence="3">
    <location>
        <begin position="135"/>
        <end position="155"/>
    </location>
</feature>
<accession>X6N4E5</accession>
<name>X6N4E5_RETFI</name>
<keyword evidence="1 3" id="KW-0853">WD repeat</keyword>
<evidence type="ECO:0000256" key="2">
    <source>
        <dbReference type="ARBA" id="ARBA00022737"/>
    </source>
</evidence>
<dbReference type="PROSITE" id="PS00678">
    <property type="entry name" value="WD_REPEATS_1"/>
    <property type="match status" value="1"/>
</dbReference>
<evidence type="ECO:0000256" key="4">
    <source>
        <dbReference type="SAM" id="Coils"/>
    </source>
</evidence>
<dbReference type="Proteomes" id="UP000023152">
    <property type="component" value="Unassembled WGS sequence"/>
</dbReference>
<dbReference type="InterPro" id="IPR015943">
    <property type="entry name" value="WD40/YVTN_repeat-like_dom_sf"/>
</dbReference>
<dbReference type="GO" id="GO:0003723">
    <property type="term" value="F:RNA binding"/>
    <property type="evidence" value="ECO:0007669"/>
    <property type="project" value="TreeGrafter"/>
</dbReference>
<dbReference type="PROSITE" id="PS50294">
    <property type="entry name" value="WD_REPEATS_REGION"/>
    <property type="match status" value="1"/>
</dbReference>
<dbReference type="AlphaFoldDB" id="X6N4E5"/>
<dbReference type="InterPro" id="IPR019775">
    <property type="entry name" value="WD40_repeat_CS"/>
</dbReference>
<keyword evidence="4" id="KW-0175">Coiled coil</keyword>
<dbReference type="PROSITE" id="PS50082">
    <property type="entry name" value="WD_REPEATS_2"/>
    <property type="match status" value="2"/>
</dbReference>
<dbReference type="InterPro" id="IPR052234">
    <property type="entry name" value="U5_snRNP_Component"/>
</dbReference>
<proteinExistence type="predicted"/>
<evidence type="ECO:0000256" key="1">
    <source>
        <dbReference type="ARBA" id="ARBA00022574"/>
    </source>
</evidence>
<dbReference type="SUPFAM" id="SSF50978">
    <property type="entry name" value="WD40 repeat-like"/>
    <property type="match status" value="1"/>
</dbReference>
<dbReference type="PANTHER" id="PTHR44006:SF1">
    <property type="entry name" value="U5 SMALL NUCLEAR RIBONUCLEOPROTEIN 40 KDA PROTEIN"/>
    <property type="match status" value="1"/>
</dbReference>
<gene>
    <name evidence="5" type="ORF">RFI_16429</name>
</gene>
<keyword evidence="2" id="KW-0677">Repeat</keyword>
<keyword evidence="6" id="KW-1185">Reference proteome</keyword>
<dbReference type="InterPro" id="IPR001680">
    <property type="entry name" value="WD40_rpt"/>
</dbReference>
<evidence type="ECO:0000313" key="5">
    <source>
        <dbReference type="EMBL" id="ETO20788.1"/>
    </source>
</evidence>
<evidence type="ECO:0000256" key="3">
    <source>
        <dbReference type="PROSITE-ProRule" id="PRU00221"/>
    </source>
</evidence>
<feature type="non-terminal residue" evidence="5">
    <location>
        <position position="389"/>
    </location>
</feature>
<dbReference type="SMART" id="SM00320">
    <property type="entry name" value="WD40"/>
    <property type="match status" value="4"/>
</dbReference>